<protein>
    <submittedName>
        <fullName evidence="2">Retrovirus-related Pol polyprotein from transposon RE1</fullName>
    </submittedName>
</protein>
<dbReference type="AlphaFoldDB" id="A0A834SYS4"/>
<dbReference type="Proteomes" id="UP000634136">
    <property type="component" value="Unassembled WGS sequence"/>
</dbReference>
<name>A0A834SYS4_9FABA</name>
<accession>A0A834SYS4</accession>
<reference evidence="2" key="1">
    <citation type="submission" date="2020-09" db="EMBL/GenBank/DDBJ databases">
        <title>Genome-Enabled Discovery of Anthraquinone Biosynthesis in Senna tora.</title>
        <authorList>
            <person name="Kang S.-H."/>
            <person name="Pandey R.P."/>
            <person name="Lee C.-M."/>
            <person name="Sim J.-S."/>
            <person name="Jeong J.-T."/>
            <person name="Choi B.-S."/>
            <person name="Jung M."/>
            <person name="Ginzburg D."/>
            <person name="Zhao K."/>
            <person name="Won S.Y."/>
            <person name="Oh T.-J."/>
            <person name="Yu Y."/>
            <person name="Kim N.-H."/>
            <person name="Lee O.R."/>
            <person name="Lee T.-H."/>
            <person name="Bashyal P."/>
            <person name="Kim T.-S."/>
            <person name="Lee W.-H."/>
            <person name="Kawkins C."/>
            <person name="Kim C.-K."/>
            <person name="Kim J.S."/>
            <person name="Ahn B.O."/>
            <person name="Rhee S.Y."/>
            <person name="Sohng J.K."/>
        </authorList>
    </citation>
    <scope>NUCLEOTIDE SEQUENCE</scope>
    <source>
        <tissue evidence="2">Leaf</tissue>
    </source>
</reference>
<gene>
    <name evidence="2" type="ORF">G2W53_037195</name>
</gene>
<organism evidence="2 3">
    <name type="scientific">Senna tora</name>
    <dbReference type="NCBI Taxonomy" id="362788"/>
    <lineage>
        <taxon>Eukaryota</taxon>
        <taxon>Viridiplantae</taxon>
        <taxon>Streptophyta</taxon>
        <taxon>Embryophyta</taxon>
        <taxon>Tracheophyta</taxon>
        <taxon>Spermatophyta</taxon>
        <taxon>Magnoliopsida</taxon>
        <taxon>eudicotyledons</taxon>
        <taxon>Gunneridae</taxon>
        <taxon>Pentapetalae</taxon>
        <taxon>rosids</taxon>
        <taxon>fabids</taxon>
        <taxon>Fabales</taxon>
        <taxon>Fabaceae</taxon>
        <taxon>Caesalpinioideae</taxon>
        <taxon>Cassia clade</taxon>
        <taxon>Senna</taxon>
    </lineage>
</organism>
<sequence length="80" mass="8533">MSASSISGSQSSTSTVKTYALFSSSSQTTSIKLDRSNYLVWESVVLALIKGNHLTSHIDGTTAAPPRCIPQESKTDNLVE</sequence>
<evidence type="ECO:0000256" key="1">
    <source>
        <dbReference type="SAM" id="MobiDB-lite"/>
    </source>
</evidence>
<dbReference type="OrthoDB" id="1166629at2759"/>
<evidence type="ECO:0000313" key="3">
    <source>
        <dbReference type="Proteomes" id="UP000634136"/>
    </source>
</evidence>
<evidence type="ECO:0000313" key="2">
    <source>
        <dbReference type="EMBL" id="KAF7810452.1"/>
    </source>
</evidence>
<feature type="region of interest" description="Disordered" evidence="1">
    <location>
        <begin position="58"/>
        <end position="80"/>
    </location>
</feature>
<keyword evidence="3" id="KW-1185">Reference proteome</keyword>
<proteinExistence type="predicted"/>
<dbReference type="EMBL" id="JAAIUW010000011">
    <property type="protein sequence ID" value="KAF7810452.1"/>
    <property type="molecule type" value="Genomic_DNA"/>
</dbReference>
<comment type="caution">
    <text evidence="2">The sequence shown here is derived from an EMBL/GenBank/DDBJ whole genome shotgun (WGS) entry which is preliminary data.</text>
</comment>